<evidence type="ECO:0000313" key="3">
    <source>
        <dbReference type="Proteomes" id="UP000762676"/>
    </source>
</evidence>
<sequence>MFLHGAEKWRATNAITNKAQIFTKRCKKTQIFRPEKKKQCRAVVAHRPEASDSKTKKRRRFGDRKATPRESLPIIPHSRSYYGIRIRKRVKASIQGTQSRCRHLQANMTAMGTILGKLERTALGILISRGLMLDSLAP</sequence>
<protein>
    <submittedName>
        <fullName evidence="2">Uncharacterized protein</fullName>
    </submittedName>
</protein>
<dbReference type="EMBL" id="BMAT01006564">
    <property type="protein sequence ID" value="GFS15116.1"/>
    <property type="molecule type" value="Genomic_DNA"/>
</dbReference>
<gene>
    <name evidence="2" type="ORF">ElyMa_003179200</name>
</gene>
<comment type="caution">
    <text evidence="2">The sequence shown here is derived from an EMBL/GenBank/DDBJ whole genome shotgun (WGS) entry which is preliminary data.</text>
</comment>
<keyword evidence="3" id="KW-1185">Reference proteome</keyword>
<feature type="region of interest" description="Disordered" evidence="1">
    <location>
        <begin position="37"/>
        <end position="72"/>
    </location>
</feature>
<reference evidence="2 3" key="1">
    <citation type="journal article" date="2021" name="Elife">
        <title>Chloroplast acquisition without the gene transfer in kleptoplastic sea slugs, Plakobranchus ocellatus.</title>
        <authorList>
            <person name="Maeda T."/>
            <person name="Takahashi S."/>
            <person name="Yoshida T."/>
            <person name="Shimamura S."/>
            <person name="Takaki Y."/>
            <person name="Nagai Y."/>
            <person name="Toyoda A."/>
            <person name="Suzuki Y."/>
            <person name="Arimoto A."/>
            <person name="Ishii H."/>
            <person name="Satoh N."/>
            <person name="Nishiyama T."/>
            <person name="Hasebe M."/>
            <person name="Maruyama T."/>
            <person name="Minagawa J."/>
            <person name="Obokata J."/>
            <person name="Shigenobu S."/>
        </authorList>
    </citation>
    <scope>NUCLEOTIDE SEQUENCE [LARGE SCALE GENOMIC DNA]</scope>
</reference>
<accession>A0AAV4J1G0</accession>
<proteinExistence type="predicted"/>
<dbReference type="Proteomes" id="UP000762676">
    <property type="component" value="Unassembled WGS sequence"/>
</dbReference>
<organism evidence="2 3">
    <name type="scientific">Elysia marginata</name>
    <dbReference type="NCBI Taxonomy" id="1093978"/>
    <lineage>
        <taxon>Eukaryota</taxon>
        <taxon>Metazoa</taxon>
        <taxon>Spiralia</taxon>
        <taxon>Lophotrochozoa</taxon>
        <taxon>Mollusca</taxon>
        <taxon>Gastropoda</taxon>
        <taxon>Heterobranchia</taxon>
        <taxon>Euthyneura</taxon>
        <taxon>Panpulmonata</taxon>
        <taxon>Sacoglossa</taxon>
        <taxon>Placobranchoidea</taxon>
        <taxon>Plakobranchidae</taxon>
        <taxon>Elysia</taxon>
    </lineage>
</organism>
<name>A0AAV4J1G0_9GAST</name>
<evidence type="ECO:0000256" key="1">
    <source>
        <dbReference type="SAM" id="MobiDB-lite"/>
    </source>
</evidence>
<dbReference type="AlphaFoldDB" id="A0AAV4J1G0"/>
<evidence type="ECO:0000313" key="2">
    <source>
        <dbReference type="EMBL" id="GFS15116.1"/>
    </source>
</evidence>